<feature type="compositionally biased region" description="Basic and acidic residues" evidence="1">
    <location>
        <begin position="116"/>
        <end position="129"/>
    </location>
</feature>
<dbReference type="EMBL" id="JADCNM010000008">
    <property type="protein sequence ID" value="KAG0472017.1"/>
    <property type="molecule type" value="Genomic_DNA"/>
</dbReference>
<dbReference type="Proteomes" id="UP000639772">
    <property type="component" value="Unassembled WGS sequence"/>
</dbReference>
<comment type="caution">
    <text evidence="2">The sequence shown here is derived from an EMBL/GenBank/DDBJ whole genome shotgun (WGS) entry which is preliminary data.</text>
</comment>
<name>A0A835QQI4_VANPL</name>
<feature type="region of interest" description="Disordered" evidence="1">
    <location>
        <begin position="78"/>
        <end position="130"/>
    </location>
</feature>
<sequence>MAAPWGPIRSSAAWWYWFKSRISREPGKDIQEVQEEIHLIAKRINENLAPHNYDPIILLDDGPLPTYEKSLKQQWAVPQSGVVWSSDSDTEPEEESEQDEEEESHTPSPAGGGRSQTDELKPDLDHSLDELNGLSRRSSLRPSSDLLPPSAALLAMTQSDETEERRILPPLSLVLKDRVKRRRIGISITNTKCLFENIYGFEDNERTKLKFLGMTSWHGPTGSG</sequence>
<evidence type="ECO:0000256" key="1">
    <source>
        <dbReference type="SAM" id="MobiDB-lite"/>
    </source>
</evidence>
<evidence type="ECO:0000313" key="3">
    <source>
        <dbReference type="Proteomes" id="UP000639772"/>
    </source>
</evidence>
<dbReference type="OrthoDB" id="755951at2759"/>
<accession>A0A835QQI4</accession>
<organism evidence="2 3">
    <name type="scientific">Vanilla planifolia</name>
    <name type="common">Vanilla</name>
    <dbReference type="NCBI Taxonomy" id="51239"/>
    <lineage>
        <taxon>Eukaryota</taxon>
        <taxon>Viridiplantae</taxon>
        <taxon>Streptophyta</taxon>
        <taxon>Embryophyta</taxon>
        <taxon>Tracheophyta</taxon>
        <taxon>Spermatophyta</taxon>
        <taxon>Magnoliopsida</taxon>
        <taxon>Liliopsida</taxon>
        <taxon>Asparagales</taxon>
        <taxon>Orchidaceae</taxon>
        <taxon>Vanilloideae</taxon>
        <taxon>Vanilleae</taxon>
        <taxon>Vanilla</taxon>
    </lineage>
</organism>
<protein>
    <submittedName>
        <fullName evidence="2">Uncharacterized protein</fullName>
    </submittedName>
</protein>
<proteinExistence type="predicted"/>
<feature type="compositionally biased region" description="Acidic residues" evidence="1">
    <location>
        <begin position="88"/>
        <end position="103"/>
    </location>
</feature>
<reference evidence="2 3" key="1">
    <citation type="journal article" date="2020" name="Nat. Food">
        <title>A phased Vanilla planifolia genome enables genetic improvement of flavour and production.</title>
        <authorList>
            <person name="Hasing T."/>
            <person name="Tang H."/>
            <person name="Brym M."/>
            <person name="Khazi F."/>
            <person name="Huang T."/>
            <person name="Chambers A.H."/>
        </authorList>
    </citation>
    <scope>NUCLEOTIDE SEQUENCE [LARGE SCALE GENOMIC DNA]</scope>
    <source>
        <tissue evidence="2">Leaf</tissue>
    </source>
</reference>
<evidence type="ECO:0000313" key="2">
    <source>
        <dbReference type="EMBL" id="KAG0472017.1"/>
    </source>
</evidence>
<dbReference type="AlphaFoldDB" id="A0A835QQI4"/>
<gene>
    <name evidence="2" type="ORF">HPP92_016563</name>
</gene>